<accession>A0ABN1IQX1</accession>
<gene>
    <name evidence="1" type="ORF">GCM10009105_28010</name>
</gene>
<evidence type="ECO:0000313" key="2">
    <source>
        <dbReference type="Proteomes" id="UP001501523"/>
    </source>
</evidence>
<dbReference type="Proteomes" id="UP001501523">
    <property type="component" value="Unassembled WGS sequence"/>
</dbReference>
<protein>
    <submittedName>
        <fullName evidence="1">Uncharacterized protein</fullName>
    </submittedName>
</protein>
<keyword evidence="2" id="KW-1185">Reference proteome</keyword>
<sequence length="96" mass="9973">MGTRDGSIIATIITNHMPRNDAAALDHVCPGIRIHVIDIAQPPGIGIAPIAVMDARPTMVTAALAAKSSAETPKKARCEARSATICRAASRSTTAR</sequence>
<name>A0ABN1IQX1_9GAMM</name>
<evidence type="ECO:0000313" key="1">
    <source>
        <dbReference type="EMBL" id="GAA0719488.1"/>
    </source>
</evidence>
<comment type="caution">
    <text evidence="1">The sequence shown here is derived from an EMBL/GenBank/DDBJ whole genome shotgun (WGS) entry which is preliminary data.</text>
</comment>
<proteinExistence type="predicted"/>
<dbReference type="EMBL" id="BAAAEU010000024">
    <property type="protein sequence ID" value="GAA0719488.1"/>
    <property type="molecule type" value="Genomic_DNA"/>
</dbReference>
<reference evidence="1 2" key="1">
    <citation type="journal article" date="2019" name="Int. J. Syst. Evol. Microbiol.">
        <title>The Global Catalogue of Microorganisms (GCM) 10K type strain sequencing project: providing services to taxonomists for standard genome sequencing and annotation.</title>
        <authorList>
            <consortium name="The Broad Institute Genomics Platform"/>
            <consortium name="The Broad Institute Genome Sequencing Center for Infectious Disease"/>
            <person name="Wu L."/>
            <person name="Ma J."/>
        </authorList>
    </citation>
    <scope>NUCLEOTIDE SEQUENCE [LARGE SCALE GENOMIC DNA]</scope>
    <source>
        <strain evidence="1 2">JCM 15421</strain>
    </source>
</reference>
<organism evidence="1 2">
    <name type="scientific">Dokdonella soli</name>
    <dbReference type="NCBI Taxonomy" id="529810"/>
    <lineage>
        <taxon>Bacteria</taxon>
        <taxon>Pseudomonadati</taxon>
        <taxon>Pseudomonadota</taxon>
        <taxon>Gammaproteobacteria</taxon>
        <taxon>Lysobacterales</taxon>
        <taxon>Rhodanobacteraceae</taxon>
        <taxon>Dokdonella</taxon>
    </lineage>
</organism>